<sequence>MCLNRIVVTLCIAIARQNALCVTSLTIQYSQIITPKLDVGRCQPCNNILKNCAAVSLSFSTIVITTLVDNAKIERYINRPRTAPLTPLY</sequence>
<comment type="caution">
    <text evidence="1">The sequence shown here is derived from an EMBL/GenBank/DDBJ whole genome shotgun (WGS) entry which is preliminary data.</text>
</comment>
<name>A0A8X6I2E2_TRICU</name>
<evidence type="ECO:0000313" key="2">
    <source>
        <dbReference type="Proteomes" id="UP000887116"/>
    </source>
</evidence>
<proteinExistence type="predicted"/>
<gene>
    <name evidence="1" type="ORF">TNCT_454181</name>
</gene>
<reference evidence="1" key="1">
    <citation type="submission" date="2020-07" db="EMBL/GenBank/DDBJ databases">
        <title>Multicomponent nature underlies the extraordinary mechanical properties of spider dragline silk.</title>
        <authorList>
            <person name="Kono N."/>
            <person name="Nakamura H."/>
            <person name="Mori M."/>
            <person name="Yoshida Y."/>
            <person name="Ohtoshi R."/>
            <person name="Malay A.D."/>
            <person name="Moran D.A.P."/>
            <person name="Tomita M."/>
            <person name="Numata K."/>
            <person name="Arakawa K."/>
        </authorList>
    </citation>
    <scope>NUCLEOTIDE SEQUENCE</scope>
</reference>
<accession>A0A8X6I2E2</accession>
<evidence type="ECO:0000313" key="1">
    <source>
        <dbReference type="EMBL" id="GFQ86222.1"/>
    </source>
</evidence>
<dbReference type="AlphaFoldDB" id="A0A8X6I2E2"/>
<keyword evidence="2" id="KW-1185">Reference proteome</keyword>
<organism evidence="1 2">
    <name type="scientific">Trichonephila clavata</name>
    <name type="common">Joro spider</name>
    <name type="synonym">Nephila clavata</name>
    <dbReference type="NCBI Taxonomy" id="2740835"/>
    <lineage>
        <taxon>Eukaryota</taxon>
        <taxon>Metazoa</taxon>
        <taxon>Ecdysozoa</taxon>
        <taxon>Arthropoda</taxon>
        <taxon>Chelicerata</taxon>
        <taxon>Arachnida</taxon>
        <taxon>Araneae</taxon>
        <taxon>Araneomorphae</taxon>
        <taxon>Entelegynae</taxon>
        <taxon>Araneoidea</taxon>
        <taxon>Nephilidae</taxon>
        <taxon>Trichonephila</taxon>
    </lineage>
</organism>
<protein>
    <submittedName>
        <fullName evidence="1">Uncharacterized protein</fullName>
    </submittedName>
</protein>
<dbReference type="Proteomes" id="UP000887116">
    <property type="component" value="Unassembled WGS sequence"/>
</dbReference>
<dbReference type="EMBL" id="BMAO01013090">
    <property type="protein sequence ID" value="GFQ86222.1"/>
    <property type="molecule type" value="Genomic_DNA"/>
</dbReference>